<dbReference type="EMBL" id="BPRC01000029">
    <property type="protein sequence ID" value="GJE67563.1"/>
    <property type="molecule type" value="Genomic_DNA"/>
</dbReference>
<evidence type="ECO:0000313" key="1">
    <source>
        <dbReference type="EMBL" id="GJE67563.1"/>
    </source>
</evidence>
<protein>
    <recommendedName>
        <fullName evidence="3">WGR domain-containing protein</fullName>
    </recommendedName>
</protein>
<comment type="caution">
    <text evidence="1">The sequence shown here is derived from an EMBL/GenBank/DDBJ whole genome shotgun (WGS) entry which is preliminary data.</text>
</comment>
<keyword evidence="2" id="KW-1185">Reference proteome</keyword>
<sequence length="83" mass="9820">MTPPLGWGRRAWHDVRMAERTHHPYSIDVRPCWRRPGRFVCSILEKGAPRRYGPQNYATFDEARRAAQARLRQLVFEWQLVGS</sequence>
<gene>
    <name evidence="1" type="ORF">LNAOJCKE_4795</name>
</gene>
<organism evidence="1 2">
    <name type="scientific">Methylorubrum aminovorans</name>
    <dbReference type="NCBI Taxonomy" id="269069"/>
    <lineage>
        <taxon>Bacteria</taxon>
        <taxon>Pseudomonadati</taxon>
        <taxon>Pseudomonadota</taxon>
        <taxon>Alphaproteobacteria</taxon>
        <taxon>Hyphomicrobiales</taxon>
        <taxon>Methylobacteriaceae</taxon>
        <taxon>Methylorubrum</taxon>
    </lineage>
</organism>
<name>A0ABQ4UKL1_9HYPH</name>
<evidence type="ECO:0008006" key="3">
    <source>
        <dbReference type="Google" id="ProtNLM"/>
    </source>
</evidence>
<reference evidence="1" key="1">
    <citation type="journal article" date="2021" name="Front. Microbiol.">
        <title>Comprehensive Comparative Genomics and Phenotyping of Methylobacterium Species.</title>
        <authorList>
            <person name="Alessa O."/>
            <person name="Ogura Y."/>
            <person name="Fujitani Y."/>
            <person name="Takami H."/>
            <person name="Hayashi T."/>
            <person name="Sahin N."/>
            <person name="Tani A."/>
        </authorList>
    </citation>
    <scope>NUCLEOTIDE SEQUENCE</scope>
    <source>
        <strain evidence="1">NBRC 15686</strain>
    </source>
</reference>
<reference evidence="1" key="2">
    <citation type="submission" date="2021-08" db="EMBL/GenBank/DDBJ databases">
        <authorList>
            <person name="Tani A."/>
            <person name="Ola A."/>
            <person name="Ogura Y."/>
            <person name="Katsura K."/>
            <person name="Hayashi T."/>
        </authorList>
    </citation>
    <scope>NUCLEOTIDE SEQUENCE</scope>
    <source>
        <strain evidence="1">NBRC 15686</strain>
    </source>
</reference>
<accession>A0ABQ4UKL1</accession>
<dbReference type="Proteomes" id="UP001055039">
    <property type="component" value="Unassembled WGS sequence"/>
</dbReference>
<proteinExistence type="predicted"/>
<evidence type="ECO:0000313" key="2">
    <source>
        <dbReference type="Proteomes" id="UP001055039"/>
    </source>
</evidence>